<dbReference type="GO" id="GO:0006887">
    <property type="term" value="P:exocytosis"/>
    <property type="evidence" value="ECO:0007669"/>
    <property type="project" value="TreeGrafter"/>
</dbReference>
<accession>A0A4Y9YTN8</accession>
<dbReference type="PANTHER" id="PTHR14430:SF0">
    <property type="entry name" value="SEC2P DOMAIN-CONTAINING PROTEIN"/>
    <property type="match status" value="1"/>
</dbReference>
<dbReference type="OrthoDB" id="1748564at2759"/>
<keyword evidence="6" id="KW-1185">Reference proteome</keyword>
<dbReference type="CDD" id="cd21044">
    <property type="entry name" value="Rab11BD_RAB3IP_like"/>
    <property type="match status" value="1"/>
</dbReference>
<comment type="caution">
    <text evidence="5">The sequence shown here is derived from an EMBL/GenBank/DDBJ whole genome shotgun (WGS) entry which is preliminary data.</text>
</comment>
<dbReference type="Gene3D" id="6.10.140.910">
    <property type="match status" value="1"/>
</dbReference>
<feature type="compositionally biased region" description="Low complexity" evidence="3">
    <location>
        <begin position="930"/>
        <end position="942"/>
    </location>
</feature>
<reference evidence="5 6" key="1">
    <citation type="submission" date="2019-02" db="EMBL/GenBank/DDBJ databases">
        <title>Genome sequencing of the rare red list fungi Dentipellis fragilis.</title>
        <authorList>
            <person name="Buettner E."/>
            <person name="Kellner H."/>
        </authorList>
    </citation>
    <scope>NUCLEOTIDE SEQUENCE [LARGE SCALE GENOMIC DNA]</scope>
    <source>
        <strain evidence="5 6">DSM 105465</strain>
    </source>
</reference>
<dbReference type="STRING" id="205917.A0A4Y9YTN8"/>
<feature type="compositionally biased region" description="Basic and acidic residues" evidence="3">
    <location>
        <begin position="697"/>
        <end position="732"/>
    </location>
</feature>
<dbReference type="Pfam" id="PF06428">
    <property type="entry name" value="Sec2p"/>
    <property type="match status" value="1"/>
</dbReference>
<evidence type="ECO:0000256" key="2">
    <source>
        <dbReference type="SAM" id="Coils"/>
    </source>
</evidence>
<evidence type="ECO:0000313" key="5">
    <source>
        <dbReference type="EMBL" id="TFY65755.1"/>
    </source>
</evidence>
<dbReference type="InterPro" id="IPR009449">
    <property type="entry name" value="Sec2_N"/>
</dbReference>
<keyword evidence="1 2" id="KW-0175">Coiled coil</keyword>
<evidence type="ECO:0000256" key="1">
    <source>
        <dbReference type="ARBA" id="ARBA00023054"/>
    </source>
</evidence>
<dbReference type="InterPro" id="IPR040351">
    <property type="entry name" value="RAB3IL/RAB3IP/Sec2"/>
</dbReference>
<dbReference type="GO" id="GO:0005085">
    <property type="term" value="F:guanyl-nucleotide exchange factor activity"/>
    <property type="evidence" value="ECO:0007669"/>
    <property type="project" value="InterPro"/>
</dbReference>
<dbReference type="AlphaFoldDB" id="A0A4Y9YTN8"/>
<protein>
    <recommendedName>
        <fullName evidence="4">GDP/GTP exchange factor Sec2 N-terminal domain-containing protein</fullName>
    </recommendedName>
</protein>
<name>A0A4Y9YTN8_9AGAM</name>
<feature type="compositionally biased region" description="Basic and acidic residues" evidence="3">
    <location>
        <begin position="34"/>
        <end position="49"/>
    </location>
</feature>
<sequence>MPKISYAEPLPDLARPSLYIPLSLSDTDSGYMSQEDHEQGVIGEQEHSPPPDSTAEPEHTEDIGKVPNPDPENKGEEERKETPGQDTSSHETNPPQPNGVSHELTNGDEHVAEDIVQEAVPNSSQRESGSTRRRPSNDHDAQAMVIDSLRQQVQDLISQVTALNGKLVKSYDRFSDLEDALHVSDSNLRTSTLKISQLELERTQHLSALNTGLLVEKAQVTSELTRLMEKATDEAARRGQAESARAEIEQELDDLSAGLFDQANTMVAEARLARAMSERKAEDTERALKETEEVVGLMQKQMQALQEDKEEAERRTEEMKARMGKGKWVDRTPSPAPAYSLQLLSSHQPYQEFLLFVAHLRSIRPTSPQMPAMTTLLPLPFLSRLLSEDTDPTVRLDLAPSLNWLTRRSVMSAIHNGQLSIEPIPAAALLDPSHPSLPVPILPVGSNNHQNGVSCALCGTSIFSFGSEVPLTPTRPGQALSRTVSGAWSASLFKNSLTTSQGSAPPSPPPYQSAQSLPSHVFIFRLSAPSTTGLPVLPQSPQGRTQATIYPLCTSSWCLSRLRSTCSLWAFVRAGIIEKVWEEEVPSFAPPPPRKEVPDLPKPPVPPRRKSKISGLWGMASALGGWSDSEKEKEKEKEKVKEDAASKGVVHDIKAPPLRAKKPFLPPPTHPASGAPERSSTLPPPLPKRSTSRRVLKPKENEAIEQEKADDTKDALESKLDDVNGKLEHVAEMETSSVSSATPAEETDEPSRDAFLTPTEQPSSPVLAPQRSASPSTIPLPESAPATPVGAEFSKESEEPAPTVEAESATAETSRPEQVATEERAESSEIPSETTTEAPAVSNQVDAVLSDKDVPSRTSSPAPPLPRRAPGRNRPVPPPPPPRARGHGATPAPSEAAVPADALAPTEATALVDPTPAPADDNSGDDSTPSAESATDAKAAAEISDEPAPTESDTSKPASEDAESTPLTNGTSDSAEKAENDSSESQSSKETEEPKADDAPAKAVIPPALPPRRSLEKTTSTRSSLESKKQLNGDGTVSEVSNVGPDGEIYVGDATWEERAWKELVRLREEMFWARVGGVR</sequence>
<feature type="region of interest" description="Disordered" evidence="3">
    <location>
        <begin position="585"/>
        <end position="1049"/>
    </location>
</feature>
<evidence type="ECO:0000259" key="4">
    <source>
        <dbReference type="Pfam" id="PF06428"/>
    </source>
</evidence>
<dbReference type="Proteomes" id="UP000298327">
    <property type="component" value="Unassembled WGS sequence"/>
</dbReference>
<evidence type="ECO:0000256" key="3">
    <source>
        <dbReference type="SAM" id="MobiDB-lite"/>
    </source>
</evidence>
<feature type="region of interest" description="Disordered" evidence="3">
    <location>
        <begin position="22"/>
        <end position="139"/>
    </location>
</feature>
<gene>
    <name evidence="5" type="ORF">EVG20_g5329</name>
</gene>
<feature type="compositionally biased region" description="Polar residues" evidence="3">
    <location>
        <begin position="84"/>
        <end position="93"/>
    </location>
</feature>
<feature type="compositionally biased region" description="Basic and acidic residues" evidence="3">
    <location>
        <begin position="987"/>
        <end position="1000"/>
    </location>
</feature>
<feature type="domain" description="GDP/GTP exchange factor Sec2 N-terminal" evidence="4">
    <location>
        <begin position="175"/>
        <end position="307"/>
    </location>
</feature>
<dbReference type="EMBL" id="SEOQ01000311">
    <property type="protein sequence ID" value="TFY65755.1"/>
    <property type="molecule type" value="Genomic_DNA"/>
</dbReference>
<feature type="coiled-coil region" evidence="2">
    <location>
        <begin position="238"/>
        <end position="322"/>
    </location>
</feature>
<feature type="compositionally biased region" description="Low complexity" evidence="3">
    <location>
        <begin position="828"/>
        <end position="840"/>
    </location>
</feature>
<feature type="compositionally biased region" description="Basic and acidic residues" evidence="3">
    <location>
        <begin position="628"/>
        <end position="654"/>
    </location>
</feature>
<organism evidence="5 6">
    <name type="scientific">Dentipellis fragilis</name>
    <dbReference type="NCBI Taxonomy" id="205917"/>
    <lineage>
        <taxon>Eukaryota</taxon>
        <taxon>Fungi</taxon>
        <taxon>Dikarya</taxon>
        <taxon>Basidiomycota</taxon>
        <taxon>Agaricomycotina</taxon>
        <taxon>Agaricomycetes</taxon>
        <taxon>Russulales</taxon>
        <taxon>Hericiaceae</taxon>
        <taxon>Dentipellis</taxon>
    </lineage>
</organism>
<feature type="compositionally biased region" description="Basic and acidic residues" evidence="3">
    <location>
        <begin position="71"/>
        <end position="83"/>
    </location>
</feature>
<evidence type="ECO:0000313" key="6">
    <source>
        <dbReference type="Proteomes" id="UP000298327"/>
    </source>
</evidence>
<dbReference type="PANTHER" id="PTHR14430">
    <property type="entry name" value="RABIN3-RELATED"/>
    <property type="match status" value="1"/>
</dbReference>
<dbReference type="GO" id="GO:0051286">
    <property type="term" value="C:cell tip"/>
    <property type="evidence" value="ECO:0007669"/>
    <property type="project" value="TreeGrafter"/>
</dbReference>
<dbReference type="GO" id="GO:0070319">
    <property type="term" value="C:Golgi to plasma membrane transport vesicle"/>
    <property type="evidence" value="ECO:0007669"/>
    <property type="project" value="TreeGrafter"/>
</dbReference>
<dbReference type="SUPFAM" id="SSF144284">
    <property type="entry name" value="Sec2 N-terminal region"/>
    <property type="match status" value="1"/>
</dbReference>
<proteinExistence type="predicted"/>